<evidence type="ECO:0000313" key="3">
    <source>
        <dbReference type="EMBL" id="SCU84385.1"/>
    </source>
</evidence>
<protein>
    <submittedName>
        <fullName evidence="3">LANO_0C01222g1_1</fullName>
    </submittedName>
</protein>
<dbReference type="InterPro" id="IPR041667">
    <property type="entry name" value="Cupin_8"/>
</dbReference>
<dbReference type="SUPFAM" id="SSF51197">
    <property type="entry name" value="Clavaminate synthase-like"/>
    <property type="match status" value="1"/>
</dbReference>
<evidence type="ECO:0000259" key="2">
    <source>
        <dbReference type="PROSITE" id="PS51184"/>
    </source>
</evidence>
<evidence type="ECO:0000313" key="4">
    <source>
        <dbReference type="Proteomes" id="UP000189911"/>
    </source>
</evidence>
<dbReference type="InterPro" id="IPR003347">
    <property type="entry name" value="JmjC_dom"/>
</dbReference>
<organism evidence="3 4">
    <name type="scientific">Lachancea nothofagi CBS 11611</name>
    <dbReference type="NCBI Taxonomy" id="1266666"/>
    <lineage>
        <taxon>Eukaryota</taxon>
        <taxon>Fungi</taxon>
        <taxon>Dikarya</taxon>
        <taxon>Ascomycota</taxon>
        <taxon>Saccharomycotina</taxon>
        <taxon>Saccharomycetes</taxon>
        <taxon>Saccharomycetales</taxon>
        <taxon>Saccharomycetaceae</taxon>
        <taxon>Lachancea</taxon>
    </lineage>
</organism>
<dbReference type="Gene3D" id="2.60.120.650">
    <property type="entry name" value="Cupin"/>
    <property type="match status" value="1"/>
</dbReference>
<reference evidence="4" key="1">
    <citation type="submission" date="2016-03" db="EMBL/GenBank/DDBJ databases">
        <authorList>
            <person name="Devillers Hugo."/>
        </authorList>
    </citation>
    <scope>NUCLEOTIDE SEQUENCE [LARGE SCALE GENOMIC DNA]</scope>
</reference>
<dbReference type="PANTHER" id="PTHR12461:SF100">
    <property type="entry name" value="JMJC DOMAIN-CONTAINING PROTEIN 4"/>
    <property type="match status" value="1"/>
</dbReference>
<feature type="region of interest" description="Disordered" evidence="1">
    <location>
        <begin position="183"/>
        <end position="214"/>
    </location>
</feature>
<feature type="domain" description="JmjC" evidence="2">
    <location>
        <begin position="234"/>
        <end position="512"/>
    </location>
</feature>
<dbReference type="OrthoDB" id="415358at2759"/>
<name>A0A1G4J3X4_9SACH</name>
<keyword evidence="4" id="KW-1185">Reference proteome</keyword>
<dbReference type="Pfam" id="PF13621">
    <property type="entry name" value="Cupin_8"/>
    <property type="match status" value="1"/>
</dbReference>
<proteinExistence type="predicted"/>
<dbReference type="AlphaFoldDB" id="A0A1G4J3X4"/>
<feature type="compositionally biased region" description="Acidic residues" evidence="1">
    <location>
        <begin position="200"/>
        <end position="212"/>
    </location>
</feature>
<accession>A0A1G4J3X4</accession>
<dbReference type="PANTHER" id="PTHR12461">
    <property type="entry name" value="HYPOXIA-INDUCIBLE FACTOR 1 ALPHA INHIBITOR-RELATED"/>
    <property type="match status" value="1"/>
</dbReference>
<dbReference type="PROSITE" id="PS51184">
    <property type="entry name" value="JMJC"/>
    <property type="match status" value="1"/>
</dbReference>
<dbReference type="Proteomes" id="UP000189911">
    <property type="component" value="Chromosome C"/>
</dbReference>
<dbReference type="EMBL" id="LT598446">
    <property type="protein sequence ID" value="SCU84385.1"/>
    <property type="molecule type" value="Genomic_DNA"/>
</dbReference>
<sequence length="537" mass="60015">MSKRLASAESASDSKRLESLVKRVENEYTKYFPGEKNGAVDVIEVPESAEDITAFLKKYVLERKPCKIKGVVSQDVLLKGLNPANITTALPADEILQVERKVEGGFGSGEKRILLTLGEFMRRLGEGEGNLYLTTQYAEDKDAEDDDYEGGSQRVAQEAEEFYNESESEEELEEDEIAAFPSADEFSDGGSFSMDNAHDDFDEINSPEDDQPEAQLETGALSAAEAEQRVRELYQPPMNHLVNRLPETPEFMKKLIPQQINLWIGSTAGTETNDDAFLSKFDPQAPKMGLGRFVPSGGSSSGLHHDHADNIYVPISGRKRFTLFSPRDAAKMYTVGAIRNVYNSGVIDYAQGEQSPLWRSLRDDGAILAEVAHQELLHNASLSLDEKNRMQKFIDTDEATQNGKEPSAKLDPPSFSTVAPAIVHLDKIKDKTVREKIHAKALEKWPLFLQANRLVVDLEPGEMLYLPTGWFHEVTSFGKENAASAQDQIHVAVNYWFVPPNGETIENLYPHEDKYWPLDFERTQAAVDKVRQRAPSV</sequence>
<gene>
    <name evidence="3" type="ORF">LANO_0C01222G</name>
</gene>
<evidence type="ECO:0000256" key="1">
    <source>
        <dbReference type="SAM" id="MobiDB-lite"/>
    </source>
</evidence>